<organism evidence="8 9">
    <name type="scientific">Succinatimonas hippei (strain DSM 22608 / JCM 16073 / KCTC 15190 / YIT 12066)</name>
    <dbReference type="NCBI Taxonomy" id="762983"/>
    <lineage>
        <taxon>Bacteria</taxon>
        <taxon>Pseudomonadati</taxon>
        <taxon>Pseudomonadota</taxon>
        <taxon>Gammaproteobacteria</taxon>
        <taxon>Aeromonadales</taxon>
        <taxon>Succinivibrionaceae</taxon>
        <taxon>Succinatimonas</taxon>
    </lineage>
</organism>
<feature type="transmembrane region" description="Helical" evidence="7">
    <location>
        <begin position="94"/>
        <end position="116"/>
    </location>
</feature>
<dbReference type="STRING" id="762983.HMPREF9444_00587"/>
<proteinExistence type="inferred from homology"/>
<feature type="transmembrane region" description="Helical" evidence="7">
    <location>
        <begin position="278"/>
        <end position="303"/>
    </location>
</feature>
<keyword evidence="9" id="KW-1185">Reference proteome</keyword>
<name>E8LIR7_SUCHY</name>
<dbReference type="InterPro" id="IPR005524">
    <property type="entry name" value="DUF318"/>
</dbReference>
<evidence type="ECO:0000313" key="9">
    <source>
        <dbReference type="Proteomes" id="UP000018458"/>
    </source>
</evidence>
<evidence type="ECO:0000256" key="4">
    <source>
        <dbReference type="ARBA" id="ARBA00022692"/>
    </source>
</evidence>
<dbReference type="GO" id="GO:0005886">
    <property type="term" value="C:plasma membrane"/>
    <property type="evidence" value="ECO:0007669"/>
    <property type="project" value="UniProtKB-SubCell"/>
</dbReference>
<evidence type="ECO:0000313" key="8">
    <source>
        <dbReference type="EMBL" id="EFY07601.1"/>
    </source>
</evidence>
<dbReference type="Pfam" id="PF03773">
    <property type="entry name" value="ArsP_1"/>
    <property type="match status" value="1"/>
</dbReference>
<gene>
    <name evidence="8" type="ORF">HMPREF9444_00587</name>
</gene>
<accession>E8LIR7</accession>
<keyword evidence="3" id="KW-1003">Cell membrane</keyword>
<feature type="transmembrane region" description="Helical" evidence="7">
    <location>
        <begin position="12"/>
        <end position="41"/>
    </location>
</feature>
<dbReference type="PANTHER" id="PTHR34184">
    <property type="entry name" value="UPF0718 PROTEIN YCGR"/>
    <property type="match status" value="1"/>
</dbReference>
<evidence type="ECO:0000256" key="7">
    <source>
        <dbReference type="SAM" id="Phobius"/>
    </source>
</evidence>
<evidence type="ECO:0000256" key="5">
    <source>
        <dbReference type="ARBA" id="ARBA00022989"/>
    </source>
</evidence>
<keyword evidence="4 7" id="KW-0812">Transmembrane</keyword>
<dbReference type="EMBL" id="AEVO01000026">
    <property type="protein sequence ID" value="EFY07601.1"/>
    <property type="molecule type" value="Genomic_DNA"/>
</dbReference>
<dbReference type="AlphaFoldDB" id="E8LIR7"/>
<keyword evidence="6 7" id="KW-0472">Membrane</keyword>
<dbReference type="eggNOG" id="COG0701">
    <property type="taxonomic scope" value="Bacteria"/>
</dbReference>
<dbReference type="InterPro" id="IPR052923">
    <property type="entry name" value="UPF0718"/>
</dbReference>
<dbReference type="RefSeq" id="WP_009142805.1">
    <property type="nucleotide sequence ID" value="NZ_GL830964.1"/>
</dbReference>
<feature type="transmembrane region" description="Helical" evidence="7">
    <location>
        <begin position="237"/>
        <end position="258"/>
    </location>
</feature>
<sequence length="307" mass="33551">MYDFIEREIIYLWYYLDILCRQIVPFYIIGTLLGSAISVFVKDKIHALLVRSKLKKFGFLGYIPAALLGFASPICMYGTIPLVVAFYQKGVRQDFLACFMVASILLNPQLIAYSAALGPLVFFLRILTCFLMALSAGLLIRFCFKNKEFFIFTSFGVGHNHDTDPNLFIRYLKNVGRNLKATLPYFAAGILLAALFTIHVPQDAFSELFGKNNGIGVLLSATLGVPLYLCGGGTVPILISCLSSGMSCGAAVAFMLSGPATKLTNITALKSILGLKHFIYYIAFVMIFAAVSGLLTDACLFIVNSGA</sequence>
<feature type="transmembrane region" description="Helical" evidence="7">
    <location>
        <begin position="213"/>
        <end position="230"/>
    </location>
</feature>
<dbReference type="Proteomes" id="UP000018458">
    <property type="component" value="Unassembled WGS sequence"/>
</dbReference>
<protein>
    <submittedName>
        <fullName evidence="8">Putative permease</fullName>
    </submittedName>
</protein>
<feature type="transmembrane region" description="Helical" evidence="7">
    <location>
        <begin position="122"/>
        <end position="144"/>
    </location>
</feature>
<evidence type="ECO:0000256" key="6">
    <source>
        <dbReference type="ARBA" id="ARBA00023136"/>
    </source>
</evidence>
<evidence type="ECO:0000256" key="2">
    <source>
        <dbReference type="ARBA" id="ARBA00006386"/>
    </source>
</evidence>
<feature type="transmembrane region" description="Helical" evidence="7">
    <location>
        <begin position="183"/>
        <end position="201"/>
    </location>
</feature>
<feature type="transmembrane region" description="Helical" evidence="7">
    <location>
        <begin position="61"/>
        <end position="87"/>
    </location>
</feature>
<evidence type="ECO:0000256" key="1">
    <source>
        <dbReference type="ARBA" id="ARBA00004651"/>
    </source>
</evidence>
<comment type="subcellular location">
    <subcellularLocation>
        <location evidence="1">Cell membrane</location>
        <topology evidence="1">Multi-pass membrane protein</topology>
    </subcellularLocation>
</comment>
<dbReference type="HOGENOM" id="CLU_049002_1_0_6"/>
<keyword evidence="5 7" id="KW-1133">Transmembrane helix</keyword>
<comment type="caution">
    <text evidence="8">The sequence shown here is derived from an EMBL/GenBank/DDBJ whole genome shotgun (WGS) entry which is preliminary data.</text>
</comment>
<comment type="similarity">
    <text evidence="2">Belongs to the UPF0718 family.</text>
</comment>
<reference evidence="8 9" key="1">
    <citation type="submission" date="2011-01" db="EMBL/GenBank/DDBJ databases">
        <authorList>
            <person name="Weinstock G."/>
            <person name="Sodergren E."/>
            <person name="Clifton S."/>
            <person name="Fulton L."/>
            <person name="Fulton B."/>
            <person name="Courtney L."/>
            <person name="Fronick C."/>
            <person name="Harrison M."/>
            <person name="Strong C."/>
            <person name="Farmer C."/>
            <person name="Delahaunty K."/>
            <person name="Markovic C."/>
            <person name="Hall O."/>
            <person name="Minx P."/>
            <person name="Tomlinson C."/>
            <person name="Mitreva M."/>
            <person name="Hou S."/>
            <person name="Chen J."/>
            <person name="Wollam A."/>
            <person name="Pepin K.H."/>
            <person name="Johnson M."/>
            <person name="Bhonagiri V."/>
            <person name="Zhang X."/>
            <person name="Suruliraj S."/>
            <person name="Warren W."/>
            <person name="Chinwalla A."/>
            <person name="Mardis E.R."/>
            <person name="Wilson R.K."/>
        </authorList>
    </citation>
    <scope>NUCLEOTIDE SEQUENCE [LARGE SCALE GENOMIC DNA]</scope>
    <source>
        <strain evidence="9">DSM 22608 / JCM 16073 / KCTC 15190 / YIT 12066</strain>
    </source>
</reference>
<dbReference type="PANTHER" id="PTHR34184:SF4">
    <property type="entry name" value="UPF0718 PROTEIN YCGR"/>
    <property type="match status" value="1"/>
</dbReference>
<evidence type="ECO:0000256" key="3">
    <source>
        <dbReference type="ARBA" id="ARBA00022475"/>
    </source>
</evidence>
<dbReference type="OrthoDB" id="9810876at2"/>